<organism evidence="3 4">
    <name type="scientific">Haloactinomyces albus</name>
    <dbReference type="NCBI Taxonomy" id="1352928"/>
    <lineage>
        <taxon>Bacteria</taxon>
        <taxon>Bacillati</taxon>
        <taxon>Actinomycetota</taxon>
        <taxon>Actinomycetes</taxon>
        <taxon>Actinopolysporales</taxon>
        <taxon>Actinopolysporaceae</taxon>
        <taxon>Haloactinomyces</taxon>
    </lineage>
</organism>
<dbReference type="GO" id="GO:1902201">
    <property type="term" value="P:negative regulation of bacterial-type flagellum-dependent cell motility"/>
    <property type="evidence" value="ECO:0007669"/>
    <property type="project" value="TreeGrafter"/>
</dbReference>
<reference evidence="3" key="1">
    <citation type="submission" date="2023-07" db="EMBL/GenBank/DDBJ databases">
        <title>Sequencing the genomes of 1000 actinobacteria strains.</title>
        <authorList>
            <person name="Klenk H.-P."/>
        </authorList>
    </citation>
    <scope>NUCLEOTIDE SEQUENCE</scope>
    <source>
        <strain evidence="3">DSM 45977</strain>
    </source>
</reference>
<proteinExistence type="predicted"/>
<dbReference type="NCBIfam" id="TIGR00254">
    <property type="entry name" value="GGDEF"/>
    <property type="match status" value="1"/>
</dbReference>
<dbReference type="EMBL" id="JAVDXW010000001">
    <property type="protein sequence ID" value="MDR7302225.1"/>
    <property type="molecule type" value="Genomic_DNA"/>
</dbReference>
<dbReference type="Proteomes" id="UP001180845">
    <property type="component" value="Unassembled WGS sequence"/>
</dbReference>
<dbReference type="GO" id="GO:0005886">
    <property type="term" value="C:plasma membrane"/>
    <property type="evidence" value="ECO:0007669"/>
    <property type="project" value="TreeGrafter"/>
</dbReference>
<dbReference type="FunFam" id="3.30.70.270:FF:000001">
    <property type="entry name" value="Diguanylate cyclase domain protein"/>
    <property type="match status" value="1"/>
</dbReference>
<dbReference type="PROSITE" id="PS50887">
    <property type="entry name" value="GGDEF"/>
    <property type="match status" value="1"/>
</dbReference>
<dbReference type="SUPFAM" id="SSF55073">
    <property type="entry name" value="Nucleotide cyclase"/>
    <property type="match status" value="1"/>
</dbReference>
<feature type="domain" description="GGDEF" evidence="2">
    <location>
        <begin position="177"/>
        <end position="313"/>
    </location>
</feature>
<sequence length="334" mass="36376">MNGLRNETTDSEPQRADVAWERCPALAPPSEPAATPMPRTAGPDERGPRDPHPAAAEPATGEQGDGEQDGGEQGISAPSNDGSGRNGLVELHETIAELLASRGQWQQAYRHLRSAFDLRSEHGTPHIPEQLRHEVDRLRKEHAHAREQSLRDSLTASYNRRYLDEQLAELLTNGAGGGLGVALVDLDWFKSVNDTYGHVLGDQVLQRVVELLQEALPSDGFCARYGGEEFVLVLPAIDATTAVAICESARARIERFPWPRMASGLRVTVSIGLSHESRPTDADSTPEQKILNADLLLYTAKQSGRNTVAYRSASEVRLAGYAAESNTFGAARTW</sequence>
<protein>
    <submittedName>
        <fullName evidence="3">Diguanylate cyclase (GGDEF)-like protein</fullName>
    </submittedName>
</protein>
<dbReference type="Gene3D" id="3.30.70.270">
    <property type="match status" value="1"/>
</dbReference>
<dbReference type="CDD" id="cd01949">
    <property type="entry name" value="GGDEF"/>
    <property type="match status" value="1"/>
</dbReference>
<evidence type="ECO:0000256" key="1">
    <source>
        <dbReference type="SAM" id="MobiDB-lite"/>
    </source>
</evidence>
<feature type="region of interest" description="Disordered" evidence="1">
    <location>
        <begin position="1"/>
        <end position="87"/>
    </location>
</feature>
<dbReference type="InterPro" id="IPR029787">
    <property type="entry name" value="Nucleotide_cyclase"/>
</dbReference>
<dbReference type="PANTHER" id="PTHR45138">
    <property type="entry name" value="REGULATORY COMPONENTS OF SENSORY TRANSDUCTION SYSTEM"/>
    <property type="match status" value="1"/>
</dbReference>
<keyword evidence="4" id="KW-1185">Reference proteome</keyword>
<dbReference type="PANTHER" id="PTHR45138:SF9">
    <property type="entry name" value="DIGUANYLATE CYCLASE DGCM-RELATED"/>
    <property type="match status" value="1"/>
</dbReference>
<dbReference type="RefSeq" id="WP_310273577.1">
    <property type="nucleotide sequence ID" value="NZ_JAVDXW010000001.1"/>
</dbReference>
<dbReference type="AlphaFoldDB" id="A0AAE3ZEA0"/>
<dbReference type="SMART" id="SM00267">
    <property type="entry name" value="GGDEF"/>
    <property type="match status" value="1"/>
</dbReference>
<dbReference type="Pfam" id="PF00990">
    <property type="entry name" value="GGDEF"/>
    <property type="match status" value="1"/>
</dbReference>
<dbReference type="GO" id="GO:0052621">
    <property type="term" value="F:diguanylate cyclase activity"/>
    <property type="evidence" value="ECO:0007669"/>
    <property type="project" value="TreeGrafter"/>
</dbReference>
<accession>A0AAE3ZEA0</accession>
<dbReference type="InterPro" id="IPR043128">
    <property type="entry name" value="Rev_trsase/Diguanyl_cyclase"/>
</dbReference>
<dbReference type="GO" id="GO:0043709">
    <property type="term" value="P:cell adhesion involved in single-species biofilm formation"/>
    <property type="evidence" value="ECO:0007669"/>
    <property type="project" value="TreeGrafter"/>
</dbReference>
<name>A0AAE3ZEA0_9ACTN</name>
<comment type="caution">
    <text evidence="3">The sequence shown here is derived from an EMBL/GenBank/DDBJ whole genome shotgun (WGS) entry which is preliminary data.</text>
</comment>
<evidence type="ECO:0000313" key="4">
    <source>
        <dbReference type="Proteomes" id="UP001180845"/>
    </source>
</evidence>
<evidence type="ECO:0000259" key="2">
    <source>
        <dbReference type="PROSITE" id="PS50887"/>
    </source>
</evidence>
<dbReference type="InterPro" id="IPR050469">
    <property type="entry name" value="Diguanylate_Cyclase"/>
</dbReference>
<gene>
    <name evidence="3" type="ORF">JOF55_002406</name>
</gene>
<dbReference type="InterPro" id="IPR000160">
    <property type="entry name" value="GGDEF_dom"/>
</dbReference>
<evidence type="ECO:0000313" key="3">
    <source>
        <dbReference type="EMBL" id="MDR7302225.1"/>
    </source>
</evidence>
<feature type="compositionally biased region" description="Basic and acidic residues" evidence="1">
    <location>
        <begin position="42"/>
        <end position="52"/>
    </location>
</feature>